<dbReference type="InterPro" id="IPR028994">
    <property type="entry name" value="Integrin_alpha_N"/>
</dbReference>
<feature type="chain" id="PRO_5039475850" evidence="1">
    <location>
        <begin position="33"/>
        <end position="480"/>
    </location>
</feature>
<dbReference type="AlphaFoldDB" id="A0A7X6HDN1"/>
<evidence type="ECO:0000256" key="1">
    <source>
        <dbReference type="SAM" id="SignalP"/>
    </source>
</evidence>
<sequence length="480" mass="50934">MGTDGNSRQLKSPRTRLRTALAAAAAAALCLAGVGLPATPLLPAQPARAAEPVRDAGSITVFVNKDHPLSPLRYRPADLATIKGTSFALRTEAAGKLAGLFSGARKAGHRLAVISAYRSYAQQDALYASYVRSYGRAYADTISARPGYSEHQTGLAVDVGLASGSCGLAACFGSTAEGRWVARNAYRYGFIIRYPKGQQQVTGYTYEPWHLRYVGVKLAAALRAGKVPTLEHYYVLGKPSIRSGADLLAADSAGELWRYPGGTGRLGPRVRIDSGGYDTVQAGFALDWNRDGVRDLLLQMKDGRLLVNYGKAGGGFRNPVRAGSGFRGITLAAGRWSGTHKYPGLVGRTSSGALRYYRNASGGAVSKGITVASGFAASRLTMADWDQDGRQDLLAVRGQALYVQRGDGAGKLSGTARRIGSRGWDAVAGLTPLRGYTGKGSTGLMARFGNGTLKYYPYSQGAFGTRSTESTGFKSRNVFR</sequence>
<dbReference type="InterPro" id="IPR009045">
    <property type="entry name" value="Zn_M74/Hedgehog-like"/>
</dbReference>
<dbReference type="GO" id="GO:0006508">
    <property type="term" value="P:proteolysis"/>
    <property type="evidence" value="ECO:0007669"/>
    <property type="project" value="InterPro"/>
</dbReference>
<evidence type="ECO:0000259" key="2">
    <source>
        <dbReference type="Pfam" id="PF02557"/>
    </source>
</evidence>
<keyword evidence="3" id="KW-0645">Protease</keyword>
<organism evidence="3 4">
    <name type="scientific">Arthrobacter mobilis</name>
    <dbReference type="NCBI Taxonomy" id="2724944"/>
    <lineage>
        <taxon>Bacteria</taxon>
        <taxon>Bacillati</taxon>
        <taxon>Actinomycetota</taxon>
        <taxon>Actinomycetes</taxon>
        <taxon>Micrococcales</taxon>
        <taxon>Micrococcaceae</taxon>
        <taxon>Arthrobacter</taxon>
    </lineage>
</organism>
<reference evidence="3 4" key="1">
    <citation type="submission" date="2020-04" db="EMBL/GenBank/DDBJ databases">
        <title>Arthrobacter sp. nov.</title>
        <authorList>
            <person name="Liu S."/>
        </authorList>
    </citation>
    <scope>NUCLEOTIDE SEQUENCE [LARGE SCALE GENOMIC DNA]</scope>
    <source>
        <strain evidence="3 4">E918</strain>
    </source>
</reference>
<gene>
    <name evidence="3" type="ORF">HGG74_11865</name>
</gene>
<dbReference type="Gene3D" id="3.30.1380.10">
    <property type="match status" value="1"/>
</dbReference>
<name>A0A7X6HDN1_9MICC</name>
<keyword evidence="1" id="KW-0732">Signal</keyword>
<dbReference type="GO" id="GO:0004180">
    <property type="term" value="F:carboxypeptidase activity"/>
    <property type="evidence" value="ECO:0007669"/>
    <property type="project" value="UniProtKB-KW"/>
</dbReference>
<dbReference type="PANTHER" id="PTHR34385">
    <property type="entry name" value="D-ALANYL-D-ALANINE CARBOXYPEPTIDASE"/>
    <property type="match status" value="1"/>
</dbReference>
<feature type="domain" description="D-alanyl-D-alanine carboxypeptidase-like core" evidence="2">
    <location>
        <begin position="88"/>
        <end position="215"/>
    </location>
</feature>
<dbReference type="InterPro" id="IPR003709">
    <property type="entry name" value="VanY-like_core_dom"/>
</dbReference>
<dbReference type="Proteomes" id="UP000544090">
    <property type="component" value="Unassembled WGS sequence"/>
</dbReference>
<comment type="caution">
    <text evidence="3">The sequence shown here is derived from an EMBL/GenBank/DDBJ whole genome shotgun (WGS) entry which is preliminary data.</text>
</comment>
<accession>A0A7X6HDN1</accession>
<keyword evidence="3" id="KW-0378">Hydrolase</keyword>
<proteinExistence type="predicted"/>
<dbReference type="EMBL" id="JAAZSQ010000010">
    <property type="protein sequence ID" value="NKX55227.1"/>
    <property type="molecule type" value="Genomic_DNA"/>
</dbReference>
<keyword evidence="3" id="KW-0121">Carboxypeptidase</keyword>
<dbReference type="RefSeq" id="WP_168486561.1">
    <property type="nucleotide sequence ID" value="NZ_JAAZSQ010000010.1"/>
</dbReference>
<dbReference type="SUPFAM" id="SSF55166">
    <property type="entry name" value="Hedgehog/DD-peptidase"/>
    <property type="match status" value="1"/>
</dbReference>
<dbReference type="Pfam" id="PF02557">
    <property type="entry name" value="VanY"/>
    <property type="match status" value="1"/>
</dbReference>
<evidence type="ECO:0000313" key="4">
    <source>
        <dbReference type="Proteomes" id="UP000544090"/>
    </source>
</evidence>
<feature type="signal peptide" evidence="1">
    <location>
        <begin position="1"/>
        <end position="32"/>
    </location>
</feature>
<dbReference type="PANTHER" id="PTHR34385:SF1">
    <property type="entry name" value="PEPTIDOGLYCAN L-ALANYL-D-GLUTAMATE ENDOPEPTIDASE CWLK"/>
    <property type="match status" value="1"/>
</dbReference>
<dbReference type="InterPro" id="IPR052179">
    <property type="entry name" value="DD-CPase-like"/>
</dbReference>
<evidence type="ECO:0000313" key="3">
    <source>
        <dbReference type="EMBL" id="NKX55227.1"/>
    </source>
</evidence>
<dbReference type="SUPFAM" id="SSF69318">
    <property type="entry name" value="Integrin alpha N-terminal domain"/>
    <property type="match status" value="1"/>
</dbReference>
<dbReference type="InterPro" id="IPR058193">
    <property type="entry name" value="VanY/YodJ_core_dom"/>
</dbReference>
<dbReference type="CDD" id="cd14852">
    <property type="entry name" value="LD-carboxypeptidase"/>
    <property type="match status" value="1"/>
</dbReference>
<protein>
    <submittedName>
        <fullName evidence="3">D-alanyl-D-alanine carboxypeptidase</fullName>
    </submittedName>
</protein>
<keyword evidence="4" id="KW-1185">Reference proteome</keyword>